<evidence type="ECO:0000256" key="3">
    <source>
        <dbReference type="ARBA" id="ARBA00023125"/>
    </source>
</evidence>
<dbReference type="InterPro" id="IPR003441">
    <property type="entry name" value="NAC-dom"/>
</dbReference>
<evidence type="ECO:0000256" key="1">
    <source>
        <dbReference type="ARBA" id="ARBA00004123"/>
    </source>
</evidence>
<evidence type="ECO:0000256" key="2">
    <source>
        <dbReference type="ARBA" id="ARBA00023015"/>
    </source>
</evidence>
<comment type="subcellular location">
    <subcellularLocation>
        <location evidence="1">Nucleus</location>
    </subcellularLocation>
</comment>
<dbReference type="RefSeq" id="XP_048131215.1">
    <property type="nucleotide sequence ID" value="XM_048275258.1"/>
</dbReference>
<evidence type="ECO:0000259" key="6">
    <source>
        <dbReference type="PROSITE" id="PS51005"/>
    </source>
</evidence>
<dbReference type="GO" id="GO:0003677">
    <property type="term" value="F:DNA binding"/>
    <property type="evidence" value="ECO:0007669"/>
    <property type="project" value="UniProtKB-KW"/>
</dbReference>
<protein>
    <submittedName>
        <fullName evidence="8 9">NAC domain-containing protein 86 isoform X1</fullName>
    </submittedName>
</protein>
<evidence type="ECO:0000313" key="9">
    <source>
        <dbReference type="RefSeq" id="XP_048131215.1"/>
    </source>
</evidence>
<dbReference type="Pfam" id="PF02365">
    <property type="entry name" value="NAM"/>
    <property type="match status" value="1"/>
</dbReference>
<evidence type="ECO:0000256" key="5">
    <source>
        <dbReference type="ARBA" id="ARBA00023242"/>
    </source>
</evidence>
<evidence type="ECO:0000256" key="4">
    <source>
        <dbReference type="ARBA" id="ARBA00023163"/>
    </source>
</evidence>
<dbReference type="FunFam" id="2.170.150.80:FF:000002">
    <property type="entry name" value="Nac domain-containing protein 86"/>
    <property type="match status" value="1"/>
</dbReference>
<dbReference type="OrthoDB" id="1860415at2759"/>
<keyword evidence="5" id="KW-0539">Nucleus</keyword>
<keyword evidence="7" id="KW-1185">Reference proteome</keyword>
<keyword evidence="4" id="KW-0804">Transcription</keyword>
<dbReference type="PANTHER" id="PTHR31744">
    <property type="entry name" value="PROTEIN CUP-SHAPED COTYLEDON 2-RELATED"/>
    <property type="match status" value="1"/>
</dbReference>
<dbReference type="InterPro" id="IPR036093">
    <property type="entry name" value="NAC_dom_sf"/>
</dbReference>
<dbReference type="KEGG" id="rarg:115740173"/>
<dbReference type="PANTHER" id="PTHR31744:SF210">
    <property type="entry name" value="NAC DOMAIN-CONTAINING PROTEIN 86-LIKE"/>
    <property type="match status" value="1"/>
</dbReference>
<keyword evidence="2" id="KW-0805">Transcription regulation</keyword>
<reference evidence="8" key="1">
    <citation type="submission" date="2025-04" db="UniProtKB">
        <authorList>
            <consortium name="RefSeq"/>
        </authorList>
    </citation>
    <scope>IDENTIFICATION</scope>
    <source>
        <tissue evidence="9">Leaf</tissue>
    </source>
</reference>
<keyword evidence="3" id="KW-0238">DNA-binding</keyword>
<feature type="domain" description="NAC" evidence="6">
    <location>
        <begin position="6"/>
        <end position="156"/>
    </location>
</feature>
<dbReference type="PROSITE" id="PS51005">
    <property type="entry name" value="NAC"/>
    <property type="match status" value="1"/>
</dbReference>
<reference evidence="7" key="2">
    <citation type="submission" date="2025-05" db="UniProtKB">
        <authorList>
            <consortium name="RefSeq"/>
        </authorList>
    </citation>
    <scope>NUCLEOTIDE SEQUENCE [LARGE SCALE GENOMIC DNA]</scope>
</reference>
<evidence type="ECO:0000313" key="8">
    <source>
        <dbReference type="RefSeq" id="XP_030529474.1"/>
    </source>
</evidence>
<dbReference type="GO" id="GO:0005634">
    <property type="term" value="C:nucleus"/>
    <property type="evidence" value="ECO:0007669"/>
    <property type="project" value="UniProtKB-SubCell"/>
</dbReference>
<dbReference type="Proteomes" id="UP000827889">
    <property type="component" value="Chromosome 2"/>
</dbReference>
<accession>A0A8B8P4F5</accession>
<dbReference type="SUPFAM" id="SSF101941">
    <property type="entry name" value="NAC domain"/>
    <property type="match status" value="1"/>
</dbReference>
<sequence>MAPVSLPPGFRFHPTDEELVAYYLKRKINGRKIELEVIPEVDLYKCEPWDLPGKSLLPSKDLEWYFFSPRDRKYPNGSRTNRATKAGYWKATGKDRKVNSQNRAVGMKKTLVYYRGRAPHGARTGWVMHEYRLDERECENASGIQDAYALCRVFKKSTTCMKIGERCSTMNSTMSQRSDDLYLESRCDDMESTDNYSVSLNTYSPSIMNEPSTFDEYPPHEVKWVQPLHEDPFQFPTPSFSNRGTLSYPPSQVDIALECARLQHRLLPPSLGMESLVQDGFVHSQIPQSSQTQESATKCDILQEILSVAQASQDLIQQSAPLFSWDANYTPMEDFNFGTGKETAYCHLISDIPFTRYNNKPCSDLNVRNVEIGDWMEDFKMDQGTSENLRWVGMSNKDMEKTFGEENKVIPVENISNFQRHGEEEAQGEMLPSSSYKELLEDEETGDFPLDFINEDRSGDFLDDGHVDDYSNSLSFEIVEEVKVNHGMFVTTRQAAETIFHQMVPSQVVKVQSLNQGMILNDLPFTSSYPKRRYELVRDSNVRKFKSFARGKFVGMKNSIIPSMKFGSSIVCMFALFLVHLIYLGEDVEYEIFIDDSIAATTDAENIEECNFNMKRIRKTASIKWNDESENSTSITIDGGGSTRLHWKKTVFCLTIALVLSCVWANRNILTLEY</sequence>
<organism evidence="7 8">
    <name type="scientific">Rhodamnia argentea</name>
    <dbReference type="NCBI Taxonomy" id="178133"/>
    <lineage>
        <taxon>Eukaryota</taxon>
        <taxon>Viridiplantae</taxon>
        <taxon>Streptophyta</taxon>
        <taxon>Embryophyta</taxon>
        <taxon>Tracheophyta</taxon>
        <taxon>Spermatophyta</taxon>
        <taxon>Magnoliopsida</taxon>
        <taxon>eudicotyledons</taxon>
        <taxon>Gunneridae</taxon>
        <taxon>Pentapetalae</taxon>
        <taxon>rosids</taxon>
        <taxon>malvids</taxon>
        <taxon>Myrtales</taxon>
        <taxon>Myrtaceae</taxon>
        <taxon>Myrtoideae</taxon>
        <taxon>Myrteae</taxon>
        <taxon>Australasian group</taxon>
        <taxon>Rhodamnia</taxon>
    </lineage>
</organism>
<evidence type="ECO:0000313" key="7">
    <source>
        <dbReference type="Proteomes" id="UP000827889"/>
    </source>
</evidence>
<dbReference type="GO" id="GO:0006355">
    <property type="term" value="P:regulation of DNA-templated transcription"/>
    <property type="evidence" value="ECO:0007669"/>
    <property type="project" value="InterPro"/>
</dbReference>
<dbReference type="GeneID" id="115740173"/>
<proteinExistence type="predicted"/>
<dbReference type="Gene3D" id="2.170.150.80">
    <property type="entry name" value="NAC domain"/>
    <property type="match status" value="1"/>
</dbReference>
<dbReference type="RefSeq" id="XP_030529474.1">
    <property type="nucleotide sequence ID" value="XM_030673614.1"/>
</dbReference>
<gene>
    <name evidence="8 9" type="primary">LOC115740173</name>
</gene>
<dbReference type="AlphaFoldDB" id="A0A8B8P4F5"/>
<name>A0A8B8P4F5_9MYRT</name>